<protein>
    <submittedName>
        <fullName evidence="5">Globin</fullName>
    </submittedName>
</protein>
<dbReference type="Pfam" id="PF01152">
    <property type="entry name" value="Bac_globin"/>
    <property type="match status" value="1"/>
</dbReference>
<keyword evidence="2" id="KW-0349">Heme</keyword>
<keyword evidence="3" id="KW-0479">Metal-binding</keyword>
<evidence type="ECO:0000256" key="4">
    <source>
        <dbReference type="ARBA" id="ARBA00023004"/>
    </source>
</evidence>
<dbReference type="InterPro" id="IPR001486">
    <property type="entry name" value="Hemoglobin_trunc"/>
</dbReference>
<keyword evidence="4" id="KW-0408">Iron</keyword>
<dbReference type="CDD" id="cd08916">
    <property type="entry name" value="TrHb3_P"/>
    <property type="match status" value="1"/>
</dbReference>
<evidence type="ECO:0000256" key="2">
    <source>
        <dbReference type="ARBA" id="ARBA00022617"/>
    </source>
</evidence>
<dbReference type="RefSeq" id="WP_157543265.1">
    <property type="nucleotide sequence ID" value="NZ_WQLA01000008.1"/>
</dbReference>
<organism evidence="5 6">
    <name type="scientific">Mucilaginibacter aquatilis</name>
    <dbReference type="NCBI Taxonomy" id="1517760"/>
    <lineage>
        <taxon>Bacteria</taxon>
        <taxon>Pseudomonadati</taxon>
        <taxon>Bacteroidota</taxon>
        <taxon>Sphingobacteriia</taxon>
        <taxon>Sphingobacteriales</taxon>
        <taxon>Sphingobacteriaceae</taxon>
        <taxon>Mucilaginibacter</taxon>
    </lineage>
</organism>
<evidence type="ECO:0000313" key="6">
    <source>
        <dbReference type="Proteomes" id="UP000434850"/>
    </source>
</evidence>
<keyword evidence="6" id="KW-1185">Reference proteome</keyword>
<dbReference type="GO" id="GO:0019825">
    <property type="term" value="F:oxygen binding"/>
    <property type="evidence" value="ECO:0007669"/>
    <property type="project" value="InterPro"/>
</dbReference>
<sequence>MGSKREILNLQDIKVLVDGFYNRVRNDELLGPVFNARVENRWPEHLEKMYKFWQTLLLDEHTYNGRPFPPHATLPVEHQHFERWKAIFNATIDEHFTGNKADEAKQRAQNIAKMFEIKVAHFQGNSGAIM</sequence>
<dbReference type="GO" id="GO:0020037">
    <property type="term" value="F:heme binding"/>
    <property type="evidence" value="ECO:0007669"/>
    <property type="project" value="InterPro"/>
</dbReference>
<dbReference type="GO" id="GO:0046872">
    <property type="term" value="F:metal ion binding"/>
    <property type="evidence" value="ECO:0007669"/>
    <property type="project" value="UniProtKB-KW"/>
</dbReference>
<dbReference type="EMBL" id="WQLA01000008">
    <property type="protein sequence ID" value="MVN92943.1"/>
    <property type="molecule type" value="Genomic_DNA"/>
</dbReference>
<name>A0A6I4IR65_9SPHI</name>
<dbReference type="AlphaFoldDB" id="A0A6I4IR65"/>
<comment type="caution">
    <text evidence="5">The sequence shown here is derived from an EMBL/GenBank/DDBJ whole genome shotgun (WGS) entry which is preliminary data.</text>
</comment>
<evidence type="ECO:0000313" key="5">
    <source>
        <dbReference type="EMBL" id="MVN92943.1"/>
    </source>
</evidence>
<proteinExistence type="predicted"/>
<gene>
    <name evidence="5" type="ORF">GO816_17560</name>
</gene>
<evidence type="ECO:0000256" key="1">
    <source>
        <dbReference type="ARBA" id="ARBA00022448"/>
    </source>
</evidence>
<dbReference type="InterPro" id="IPR009050">
    <property type="entry name" value="Globin-like_sf"/>
</dbReference>
<keyword evidence="1" id="KW-0813">Transport</keyword>
<dbReference type="Proteomes" id="UP000434850">
    <property type="component" value="Unassembled WGS sequence"/>
</dbReference>
<dbReference type="Gene3D" id="1.10.490.10">
    <property type="entry name" value="Globins"/>
    <property type="match status" value="1"/>
</dbReference>
<accession>A0A6I4IR65</accession>
<dbReference type="OrthoDB" id="25954at2"/>
<dbReference type="InterPro" id="IPR012292">
    <property type="entry name" value="Globin/Proto"/>
</dbReference>
<dbReference type="SUPFAM" id="SSF46458">
    <property type="entry name" value="Globin-like"/>
    <property type="match status" value="1"/>
</dbReference>
<evidence type="ECO:0000256" key="3">
    <source>
        <dbReference type="ARBA" id="ARBA00022723"/>
    </source>
</evidence>
<reference evidence="5 6" key="1">
    <citation type="submission" date="2019-12" db="EMBL/GenBank/DDBJ databases">
        <title>Mucilaginibacter sp. HME9299 genome sequencing and assembly.</title>
        <authorList>
            <person name="Kang H."/>
            <person name="Kim H."/>
            <person name="Joh K."/>
        </authorList>
    </citation>
    <scope>NUCLEOTIDE SEQUENCE [LARGE SCALE GENOMIC DNA]</scope>
    <source>
        <strain evidence="5 6">HME9299</strain>
    </source>
</reference>